<sequence>MIHSLVGLDLGLGPASGLHDGPLILQCTVSITFRTADPNIRIKTVNCIIEPMGPEDWEVVREIYLEGIATGHATIETEAPPWESWNNNHRPDCRLVARDGEQVVGWAALSPVSSRAVYSGVAEVSVYVAEHFRRKGTGRLLLDSLITASESAGVWTFQAGILVENEASIALHAACGFLTVGTRERIGRLNGHWRDTLLMERRSSVTGS</sequence>
<dbReference type="SUPFAM" id="SSF55729">
    <property type="entry name" value="Acyl-CoA N-acyltransferases (Nat)"/>
    <property type="match status" value="1"/>
</dbReference>
<dbReference type="EMBL" id="GU474897">
    <property type="protein sequence ID" value="ADI18697.1"/>
    <property type="molecule type" value="Genomic_DNA"/>
</dbReference>
<accession>E0XWA6</accession>
<evidence type="ECO:0000256" key="1">
    <source>
        <dbReference type="ARBA" id="ARBA00022679"/>
    </source>
</evidence>
<dbReference type="PANTHER" id="PTHR43072">
    <property type="entry name" value="N-ACETYLTRANSFERASE"/>
    <property type="match status" value="1"/>
</dbReference>
<dbReference type="InterPro" id="IPR016181">
    <property type="entry name" value="Acyl_CoA_acyltransferase"/>
</dbReference>
<name>E0XWA6_9CHLR</name>
<feature type="domain" description="N-acetyltransferase" evidence="3">
    <location>
        <begin position="47"/>
        <end position="200"/>
    </location>
</feature>
<dbReference type="PROSITE" id="PS51186">
    <property type="entry name" value="GNAT"/>
    <property type="match status" value="1"/>
</dbReference>
<reference evidence="4" key="1">
    <citation type="journal article" date="2011" name="Environ. Microbiol.">
        <title>Time-series analyses of Monterey Bay coastal microbial picoplankton using a 'genome proxy' microarray.</title>
        <authorList>
            <person name="Rich V.I."/>
            <person name="Pham V.D."/>
            <person name="Eppley J."/>
            <person name="Shi Y."/>
            <person name="DeLong E.F."/>
        </authorList>
    </citation>
    <scope>NUCLEOTIDE SEQUENCE</scope>
</reference>
<evidence type="ECO:0000256" key="2">
    <source>
        <dbReference type="ARBA" id="ARBA00023315"/>
    </source>
</evidence>
<proteinExistence type="predicted"/>
<protein>
    <submittedName>
        <fullName evidence="4">Sortase and related acyltransferases</fullName>
    </submittedName>
</protein>
<dbReference type="GO" id="GO:0016747">
    <property type="term" value="F:acyltransferase activity, transferring groups other than amino-acyl groups"/>
    <property type="evidence" value="ECO:0007669"/>
    <property type="project" value="InterPro"/>
</dbReference>
<dbReference type="InterPro" id="IPR000182">
    <property type="entry name" value="GNAT_dom"/>
</dbReference>
<organism evidence="4">
    <name type="scientific">uncultured Chloroflexi bacterium HF4000_28F02</name>
    <dbReference type="NCBI Taxonomy" id="710739"/>
    <lineage>
        <taxon>Bacteria</taxon>
        <taxon>Bacillati</taxon>
        <taxon>Chloroflexota</taxon>
        <taxon>environmental samples</taxon>
    </lineage>
</organism>
<evidence type="ECO:0000313" key="4">
    <source>
        <dbReference type="EMBL" id="ADI18697.1"/>
    </source>
</evidence>
<dbReference type="PANTHER" id="PTHR43072:SF23">
    <property type="entry name" value="UPF0039 PROTEIN C11D3.02C"/>
    <property type="match status" value="1"/>
</dbReference>
<keyword evidence="2 4" id="KW-0012">Acyltransferase</keyword>
<dbReference type="Pfam" id="PF00583">
    <property type="entry name" value="Acetyltransf_1"/>
    <property type="match status" value="1"/>
</dbReference>
<evidence type="ECO:0000259" key="3">
    <source>
        <dbReference type="PROSITE" id="PS51186"/>
    </source>
</evidence>
<dbReference type="CDD" id="cd04301">
    <property type="entry name" value="NAT_SF"/>
    <property type="match status" value="1"/>
</dbReference>
<dbReference type="Gene3D" id="3.40.630.30">
    <property type="match status" value="1"/>
</dbReference>
<keyword evidence="1 4" id="KW-0808">Transferase</keyword>
<dbReference type="AlphaFoldDB" id="E0XWA6"/>